<dbReference type="PANTHER" id="PTHR30221">
    <property type="entry name" value="SMALL-CONDUCTANCE MECHANOSENSITIVE CHANNEL"/>
    <property type="match status" value="1"/>
</dbReference>
<comment type="caution">
    <text evidence="11">The sequence shown here is derived from an EMBL/GenBank/DDBJ whole genome shotgun (WGS) entry which is preliminary data.</text>
</comment>
<protein>
    <submittedName>
        <fullName evidence="11">Small conductance mechanosensitive channel</fullName>
    </submittedName>
</protein>
<dbReference type="InterPro" id="IPR008910">
    <property type="entry name" value="MSC_TM_helix"/>
</dbReference>
<evidence type="ECO:0000256" key="3">
    <source>
        <dbReference type="ARBA" id="ARBA00022475"/>
    </source>
</evidence>
<dbReference type="InterPro" id="IPR010920">
    <property type="entry name" value="LSM_dom_sf"/>
</dbReference>
<dbReference type="Pfam" id="PF21082">
    <property type="entry name" value="MS_channel_3rd"/>
    <property type="match status" value="1"/>
</dbReference>
<proteinExistence type="inferred from homology"/>
<dbReference type="EMBL" id="RCCB01000011">
    <property type="protein sequence ID" value="RLJ30233.1"/>
    <property type="molecule type" value="Genomic_DNA"/>
</dbReference>
<dbReference type="SUPFAM" id="SSF50182">
    <property type="entry name" value="Sm-like ribonucleoproteins"/>
    <property type="match status" value="1"/>
</dbReference>
<keyword evidence="4 7" id="KW-0812">Transmembrane</keyword>
<evidence type="ECO:0000256" key="7">
    <source>
        <dbReference type="SAM" id="Phobius"/>
    </source>
</evidence>
<dbReference type="Gene3D" id="1.10.287.1260">
    <property type="match status" value="1"/>
</dbReference>
<evidence type="ECO:0000313" key="11">
    <source>
        <dbReference type="EMBL" id="RLJ30233.1"/>
    </source>
</evidence>
<dbReference type="InterPro" id="IPR023408">
    <property type="entry name" value="MscS_beta-dom_sf"/>
</dbReference>
<keyword evidence="3" id="KW-1003">Cell membrane</keyword>
<evidence type="ECO:0000313" key="13">
    <source>
        <dbReference type="Proteomes" id="UP000275027"/>
    </source>
</evidence>
<dbReference type="Gene3D" id="2.30.30.60">
    <property type="match status" value="1"/>
</dbReference>
<comment type="similarity">
    <text evidence="2">Belongs to the MscS (TC 1.A.23) family.</text>
</comment>
<organism evidence="11 13">
    <name type="scientific">Flavobacterium lindanitolerans</name>
    <dbReference type="NCBI Taxonomy" id="428988"/>
    <lineage>
        <taxon>Bacteria</taxon>
        <taxon>Pseudomonadati</taxon>
        <taxon>Bacteroidota</taxon>
        <taxon>Flavobacteriia</taxon>
        <taxon>Flavobacteriales</taxon>
        <taxon>Flavobacteriaceae</taxon>
        <taxon>Flavobacterium</taxon>
    </lineage>
</organism>
<dbReference type="SUPFAM" id="SSF82689">
    <property type="entry name" value="Mechanosensitive channel protein MscS (YggB), C-terminal domain"/>
    <property type="match status" value="1"/>
</dbReference>
<comment type="subcellular location">
    <subcellularLocation>
        <location evidence="1">Cell membrane</location>
        <topology evidence="1">Multi-pass membrane protein</topology>
    </subcellularLocation>
</comment>
<reference evidence="10 12" key="1">
    <citation type="submission" date="2017-12" db="EMBL/GenBank/DDBJ databases">
        <title>Genomic Encyclopedia of Type Strains, Phase III (KMG-III): the genomes of soil and plant-associated and newly described type strains.</title>
        <authorList>
            <person name="Whitman W."/>
        </authorList>
    </citation>
    <scope>NUCLEOTIDE SEQUENCE [LARGE SCALE GENOMIC DNA]</scope>
    <source>
        <strain evidence="10 12">IP-10</strain>
    </source>
</reference>
<dbReference type="InterPro" id="IPR011014">
    <property type="entry name" value="MscS_channel_TM-2"/>
</dbReference>
<feature type="transmembrane region" description="Helical" evidence="7">
    <location>
        <begin position="18"/>
        <end position="39"/>
    </location>
</feature>
<keyword evidence="5 7" id="KW-1133">Transmembrane helix</keyword>
<dbReference type="InterPro" id="IPR011066">
    <property type="entry name" value="MscS_channel_C_sf"/>
</dbReference>
<dbReference type="GO" id="GO:0008381">
    <property type="term" value="F:mechanosensitive monoatomic ion channel activity"/>
    <property type="evidence" value="ECO:0007669"/>
    <property type="project" value="InterPro"/>
</dbReference>
<evidence type="ECO:0000256" key="4">
    <source>
        <dbReference type="ARBA" id="ARBA00022692"/>
    </source>
</evidence>
<dbReference type="EMBL" id="PJND01000008">
    <property type="protein sequence ID" value="PKW21129.1"/>
    <property type="molecule type" value="Genomic_DNA"/>
</dbReference>
<keyword evidence="6 7" id="KW-0472">Membrane</keyword>
<dbReference type="PANTHER" id="PTHR30221:SF8">
    <property type="entry name" value="SMALL-CONDUCTANCE MECHANOSENSITIVE CHANNEL"/>
    <property type="match status" value="1"/>
</dbReference>
<dbReference type="SUPFAM" id="SSF82861">
    <property type="entry name" value="Mechanosensitive channel protein MscS (YggB), transmembrane region"/>
    <property type="match status" value="1"/>
</dbReference>
<sequence length="279" mass="31096">METLNQYFQKAVHTTTAFLPHLLSAIITLVVGFIIIRLFRKFMMRLIEKKRFDATLLKFVMDVAVWTMRALLFVSIITKLGVETSAFVAAIGAAGLAIGLSLQGSLSNFAGGLLIILFKPLRVGDYVEAQGEAGTVAAIFIFSTKIITGNNQSIYLPNGALSNGIIRNFSKEKLRRAEITLSVNHDSDISLVKALLFNVIRSDKRILQLPEPAVMIKDITADALLLSVLMWTTNEDYGWVVSDFLENIKKSFKEQGISNPAPKREIIIEIKNYRDTKEK</sequence>
<evidence type="ECO:0000259" key="9">
    <source>
        <dbReference type="Pfam" id="PF21082"/>
    </source>
</evidence>
<dbReference type="GO" id="GO:0005886">
    <property type="term" value="C:plasma membrane"/>
    <property type="evidence" value="ECO:0007669"/>
    <property type="project" value="UniProtKB-SubCell"/>
</dbReference>
<evidence type="ECO:0000256" key="5">
    <source>
        <dbReference type="ARBA" id="ARBA00022989"/>
    </source>
</evidence>
<dbReference type="Proteomes" id="UP000233767">
    <property type="component" value="Unassembled WGS sequence"/>
</dbReference>
<dbReference type="InterPro" id="IPR045275">
    <property type="entry name" value="MscS_archaea/bacteria_type"/>
</dbReference>
<gene>
    <name evidence="10" type="ORF">B0G92_2413</name>
    <name evidence="11" type="ORF">CLV50_1637</name>
</gene>
<dbReference type="Proteomes" id="UP000275027">
    <property type="component" value="Unassembled WGS sequence"/>
</dbReference>
<evidence type="ECO:0000313" key="10">
    <source>
        <dbReference type="EMBL" id="PKW21129.1"/>
    </source>
</evidence>
<evidence type="ECO:0000256" key="6">
    <source>
        <dbReference type="ARBA" id="ARBA00023136"/>
    </source>
</evidence>
<dbReference type="Gene3D" id="3.30.70.100">
    <property type="match status" value="1"/>
</dbReference>
<dbReference type="AlphaFoldDB" id="A0A497UZY1"/>
<dbReference type="RefSeq" id="WP_101472351.1">
    <property type="nucleotide sequence ID" value="NZ_JBCNKL010000003.1"/>
</dbReference>
<evidence type="ECO:0000256" key="2">
    <source>
        <dbReference type="ARBA" id="ARBA00008017"/>
    </source>
</evidence>
<evidence type="ECO:0000259" key="8">
    <source>
        <dbReference type="Pfam" id="PF00924"/>
    </source>
</evidence>
<name>A0A497UZY1_9FLAO</name>
<dbReference type="Pfam" id="PF05552">
    <property type="entry name" value="MS_channel_1st_1"/>
    <property type="match status" value="1"/>
</dbReference>
<feature type="domain" description="Mechanosensitive ion channel MscS C-terminal" evidence="9">
    <location>
        <begin position="178"/>
        <end position="258"/>
    </location>
</feature>
<accession>A0A497UZY1</accession>
<reference evidence="11 13" key="2">
    <citation type="submission" date="2018-10" db="EMBL/GenBank/DDBJ databases">
        <title>Genomic Encyclopedia of Archaeal and Bacterial Type Strains, Phase II (KMG-II): from individual species to whole genera.</title>
        <authorList>
            <person name="Goeker M."/>
        </authorList>
    </citation>
    <scope>NUCLEOTIDE SEQUENCE [LARGE SCALE GENOMIC DNA]</scope>
    <source>
        <strain evidence="11 13">DSM 21886</strain>
    </source>
</reference>
<feature type="transmembrane region" description="Helical" evidence="7">
    <location>
        <begin position="86"/>
        <end position="118"/>
    </location>
</feature>
<dbReference type="Pfam" id="PF00924">
    <property type="entry name" value="MS_channel_2nd"/>
    <property type="match status" value="1"/>
</dbReference>
<feature type="domain" description="Mechanosensitive ion channel MscS" evidence="8">
    <location>
        <begin position="105"/>
        <end position="171"/>
    </location>
</feature>
<dbReference type="InterPro" id="IPR049278">
    <property type="entry name" value="MS_channel_C"/>
</dbReference>
<dbReference type="InterPro" id="IPR006685">
    <property type="entry name" value="MscS_channel_2nd"/>
</dbReference>
<evidence type="ECO:0000256" key="1">
    <source>
        <dbReference type="ARBA" id="ARBA00004651"/>
    </source>
</evidence>
<evidence type="ECO:0000313" key="12">
    <source>
        <dbReference type="Proteomes" id="UP000233767"/>
    </source>
</evidence>
<keyword evidence="12" id="KW-1185">Reference proteome</keyword>